<reference evidence="2" key="2">
    <citation type="submission" date="2022-01" db="EMBL/GenBank/DDBJ databases">
        <authorList>
            <person name="Yamashiro T."/>
            <person name="Shiraishi A."/>
            <person name="Satake H."/>
            <person name="Nakayama K."/>
        </authorList>
    </citation>
    <scope>NUCLEOTIDE SEQUENCE</scope>
</reference>
<dbReference type="InterPro" id="IPR035892">
    <property type="entry name" value="C2_domain_sf"/>
</dbReference>
<reference evidence="2" key="1">
    <citation type="journal article" date="2022" name="Int. J. Mol. Sci.">
        <title>Draft Genome of Tanacetum Coccineum: Genomic Comparison of Closely Related Tanacetum-Family Plants.</title>
        <authorList>
            <person name="Yamashiro T."/>
            <person name="Shiraishi A."/>
            <person name="Nakayama K."/>
            <person name="Satake H."/>
        </authorList>
    </citation>
    <scope>NUCLEOTIDE SEQUENCE</scope>
</reference>
<dbReference type="InterPro" id="IPR000008">
    <property type="entry name" value="C2_dom"/>
</dbReference>
<sequence length="155" mass="17112">MDPYVLVWLAGEKEQSPVYKTKTAIKGATCPVWNSRVKFNIASRYKNYTLFCEIKHDGTYFDRDLGQVQVRLRDLLAAGDSGENVSYPVKTSSGEIVGEIILSHTISFGENVIDMETNKTEKEGQFAMDVIKVVATVVATVVAEVAIEAAQIVFS</sequence>
<dbReference type="PROSITE" id="PS50004">
    <property type="entry name" value="C2"/>
    <property type="match status" value="1"/>
</dbReference>
<dbReference type="Proteomes" id="UP001151760">
    <property type="component" value="Unassembled WGS sequence"/>
</dbReference>
<evidence type="ECO:0000313" key="3">
    <source>
        <dbReference type="Proteomes" id="UP001151760"/>
    </source>
</evidence>
<evidence type="ECO:0000313" key="2">
    <source>
        <dbReference type="EMBL" id="GJS94103.1"/>
    </source>
</evidence>
<dbReference type="PANTHER" id="PTHR32246:SF124">
    <property type="entry name" value="C2 DOMAIN-CONTAINING PROTEIN"/>
    <property type="match status" value="1"/>
</dbReference>
<dbReference type="Gene3D" id="2.60.40.150">
    <property type="entry name" value="C2 domain"/>
    <property type="match status" value="1"/>
</dbReference>
<keyword evidence="3" id="KW-1185">Reference proteome</keyword>
<name>A0ABQ4ZZB9_9ASTR</name>
<gene>
    <name evidence="2" type="ORF">Tco_0801071</name>
</gene>
<proteinExistence type="predicted"/>
<comment type="caution">
    <text evidence="2">The sequence shown here is derived from an EMBL/GenBank/DDBJ whole genome shotgun (WGS) entry which is preliminary data.</text>
</comment>
<dbReference type="PANTHER" id="PTHR32246">
    <property type="entry name" value="INGRESSION PROTEIN FIC1"/>
    <property type="match status" value="1"/>
</dbReference>
<evidence type="ECO:0000259" key="1">
    <source>
        <dbReference type="PROSITE" id="PS50004"/>
    </source>
</evidence>
<protein>
    <submittedName>
        <fullName evidence="2">SRC2-like protein</fullName>
    </submittedName>
</protein>
<dbReference type="Pfam" id="PF00168">
    <property type="entry name" value="C2"/>
    <property type="match status" value="1"/>
</dbReference>
<organism evidence="2 3">
    <name type="scientific">Tanacetum coccineum</name>
    <dbReference type="NCBI Taxonomy" id="301880"/>
    <lineage>
        <taxon>Eukaryota</taxon>
        <taxon>Viridiplantae</taxon>
        <taxon>Streptophyta</taxon>
        <taxon>Embryophyta</taxon>
        <taxon>Tracheophyta</taxon>
        <taxon>Spermatophyta</taxon>
        <taxon>Magnoliopsida</taxon>
        <taxon>eudicotyledons</taxon>
        <taxon>Gunneridae</taxon>
        <taxon>Pentapetalae</taxon>
        <taxon>asterids</taxon>
        <taxon>campanulids</taxon>
        <taxon>Asterales</taxon>
        <taxon>Asteraceae</taxon>
        <taxon>Asteroideae</taxon>
        <taxon>Anthemideae</taxon>
        <taxon>Anthemidinae</taxon>
        <taxon>Tanacetum</taxon>
    </lineage>
</organism>
<dbReference type="SUPFAM" id="SSF49562">
    <property type="entry name" value="C2 domain (Calcium/lipid-binding domain, CaLB)"/>
    <property type="match status" value="1"/>
</dbReference>
<feature type="domain" description="C2" evidence="1">
    <location>
        <begin position="1"/>
        <end position="87"/>
    </location>
</feature>
<accession>A0ABQ4ZZB9</accession>
<dbReference type="EMBL" id="BQNB010011706">
    <property type="protein sequence ID" value="GJS94103.1"/>
    <property type="molecule type" value="Genomic_DNA"/>
</dbReference>